<name>A0A8S4RRR8_9NEOP</name>
<dbReference type="AlphaFoldDB" id="A0A8S4RRR8"/>
<evidence type="ECO:0000313" key="1">
    <source>
        <dbReference type="EMBL" id="CAH2239837.1"/>
    </source>
</evidence>
<sequence>MLYCKKNRINELNNLRAASSPKCAGQLHSSLLIQTDKAVSMENDATDLNIKLKYDTETCRVVTADRYTVVTTLHFPGAVRGD</sequence>
<evidence type="ECO:0000313" key="2">
    <source>
        <dbReference type="Proteomes" id="UP000838756"/>
    </source>
</evidence>
<accession>A0A8S4RRR8</accession>
<organism evidence="1 2">
    <name type="scientific">Pararge aegeria aegeria</name>
    <dbReference type="NCBI Taxonomy" id="348720"/>
    <lineage>
        <taxon>Eukaryota</taxon>
        <taxon>Metazoa</taxon>
        <taxon>Ecdysozoa</taxon>
        <taxon>Arthropoda</taxon>
        <taxon>Hexapoda</taxon>
        <taxon>Insecta</taxon>
        <taxon>Pterygota</taxon>
        <taxon>Neoptera</taxon>
        <taxon>Endopterygota</taxon>
        <taxon>Lepidoptera</taxon>
        <taxon>Glossata</taxon>
        <taxon>Ditrysia</taxon>
        <taxon>Papilionoidea</taxon>
        <taxon>Nymphalidae</taxon>
        <taxon>Satyrinae</taxon>
        <taxon>Satyrini</taxon>
        <taxon>Parargina</taxon>
        <taxon>Pararge</taxon>
    </lineage>
</organism>
<dbReference type="Proteomes" id="UP000838756">
    <property type="component" value="Unassembled WGS sequence"/>
</dbReference>
<keyword evidence="2" id="KW-1185">Reference proteome</keyword>
<proteinExistence type="predicted"/>
<reference evidence="1" key="1">
    <citation type="submission" date="2022-03" db="EMBL/GenBank/DDBJ databases">
        <authorList>
            <person name="Lindestad O."/>
        </authorList>
    </citation>
    <scope>NUCLEOTIDE SEQUENCE</scope>
</reference>
<protein>
    <submittedName>
        <fullName evidence="1">Jg8250 protein</fullName>
    </submittedName>
</protein>
<dbReference type="EMBL" id="CAKXAJ010025463">
    <property type="protein sequence ID" value="CAH2239837.1"/>
    <property type="molecule type" value="Genomic_DNA"/>
</dbReference>
<gene>
    <name evidence="1" type="primary">jg8250</name>
    <name evidence="1" type="ORF">PAEG_LOCUS16478</name>
</gene>
<comment type="caution">
    <text evidence="1">The sequence shown here is derived from an EMBL/GenBank/DDBJ whole genome shotgun (WGS) entry which is preliminary data.</text>
</comment>